<feature type="region of interest" description="Disordered" evidence="1">
    <location>
        <begin position="201"/>
        <end position="303"/>
    </location>
</feature>
<accession>A0A449H473</accession>
<evidence type="ECO:0000256" key="1">
    <source>
        <dbReference type="SAM" id="MobiDB-lite"/>
    </source>
</evidence>
<dbReference type="Pfam" id="PF17765">
    <property type="entry name" value="MLTR_LBD"/>
    <property type="match status" value="1"/>
</dbReference>
<dbReference type="AlphaFoldDB" id="A0A449H473"/>
<name>A0A449H473_NOCFR</name>
<sequence>MVAEFGEAVDFGRGSCGEAMWGQAETASVQVSTPSRGCSSSTRSRLPTCTSWPSSPALPTTGGSRAPAGAVPARRARRGDTGDRARPARRRPRLHPHRARPVRRSSLLRGASPPGHPALHPADVLHPRPAPQLAELARIHVAYLRLTAGRYPTDAQLANLIELSMRSNHFATLWATSELADRTTGDMHMRHPTVGVLHVATRSGSSRTAPITGSRCTPRRQRFRGRPAAPHPAGDARHSARVRHSPKRSSASDSSAAVPLSTEHPGPEQRANSATSNGGFGHRDRDRARGRSRGGVSVVVPSV</sequence>
<feature type="compositionally biased region" description="Polar residues" evidence="1">
    <location>
        <begin position="202"/>
        <end position="215"/>
    </location>
</feature>
<dbReference type="EMBL" id="CAACYE010000005">
    <property type="protein sequence ID" value="VFA85651.1"/>
    <property type="molecule type" value="Genomic_DNA"/>
</dbReference>
<dbReference type="InterPro" id="IPR041413">
    <property type="entry name" value="MLTR_LBD"/>
</dbReference>
<proteinExistence type="predicted"/>
<feature type="domain" description="MmyB-like transcription regulator ligand binding" evidence="2">
    <location>
        <begin position="131"/>
        <end position="201"/>
    </location>
</feature>
<evidence type="ECO:0000259" key="2">
    <source>
        <dbReference type="Pfam" id="PF17765"/>
    </source>
</evidence>
<feature type="compositionally biased region" description="Low complexity" evidence="1">
    <location>
        <begin position="62"/>
        <end position="73"/>
    </location>
</feature>
<evidence type="ECO:0000313" key="3">
    <source>
        <dbReference type="EMBL" id="VFA85651.1"/>
    </source>
</evidence>
<feature type="compositionally biased region" description="Low complexity" evidence="1">
    <location>
        <begin position="294"/>
        <end position="303"/>
    </location>
</feature>
<feature type="region of interest" description="Disordered" evidence="1">
    <location>
        <begin position="27"/>
        <end position="119"/>
    </location>
</feature>
<reference evidence="3" key="1">
    <citation type="submission" date="2019-02" db="EMBL/GenBank/DDBJ databases">
        <authorList>
            <consortium name="Pathogen Informatics"/>
        </authorList>
    </citation>
    <scope>NUCLEOTIDE SEQUENCE</scope>
    <source>
        <strain evidence="3">3012STDY6733949</strain>
    </source>
</reference>
<dbReference type="Gene3D" id="3.30.450.180">
    <property type="match status" value="1"/>
</dbReference>
<gene>
    <name evidence="3" type="ORF">NCTC1935_03491</name>
</gene>
<organism evidence="3">
    <name type="scientific">Nocardia farcinica</name>
    <dbReference type="NCBI Taxonomy" id="37329"/>
    <lineage>
        <taxon>Bacteria</taxon>
        <taxon>Bacillati</taxon>
        <taxon>Actinomycetota</taxon>
        <taxon>Actinomycetes</taxon>
        <taxon>Mycobacteriales</taxon>
        <taxon>Nocardiaceae</taxon>
        <taxon>Nocardia</taxon>
    </lineage>
</organism>
<feature type="compositionally biased region" description="Polar residues" evidence="1">
    <location>
        <begin position="27"/>
        <end position="58"/>
    </location>
</feature>
<feature type="compositionally biased region" description="Basic residues" evidence="1">
    <location>
        <begin position="87"/>
        <end position="103"/>
    </location>
</feature>
<protein>
    <recommendedName>
        <fullName evidence="2">MmyB-like transcription regulator ligand binding domain-containing protein</fullName>
    </recommendedName>
</protein>